<organism evidence="4 5">
    <name type="scientific">Asticcacaulis endophyticus</name>
    <dbReference type="NCBI Taxonomy" id="1395890"/>
    <lineage>
        <taxon>Bacteria</taxon>
        <taxon>Pseudomonadati</taxon>
        <taxon>Pseudomonadota</taxon>
        <taxon>Alphaproteobacteria</taxon>
        <taxon>Caulobacterales</taxon>
        <taxon>Caulobacteraceae</taxon>
        <taxon>Asticcacaulis</taxon>
    </lineage>
</organism>
<dbReference type="EMBL" id="BMZB01000001">
    <property type="protein sequence ID" value="GGZ26280.1"/>
    <property type="molecule type" value="Genomic_DNA"/>
</dbReference>
<dbReference type="InterPro" id="IPR018946">
    <property type="entry name" value="PhoD-like_MPP"/>
</dbReference>
<dbReference type="InterPro" id="IPR052900">
    <property type="entry name" value="Phospholipid_Metab_Enz"/>
</dbReference>
<evidence type="ECO:0000256" key="1">
    <source>
        <dbReference type="SAM" id="SignalP"/>
    </source>
</evidence>
<evidence type="ECO:0000313" key="5">
    <source>
        <dbReference type="Proteomes" id="UP000662572"/>
    </source>
</evidence>
<dbReference type="Gene3D" id="2.60.40.380">
    <property type="entry name" value="Purple acid phosphatase-like, N-terminal"/>
    <property type="match status" value="1"/>
</dbReference>
<sequence>MKLSRRRALLSLAAVGSAPALGASEVSPQLKGLHFAHGVASGDPLKDRVILWTRLSGAQSSTEVSYDVAADAAFANIITTGKFTTDAGRDYTVKVDAAGLKSGTTYYYRFRGGEATSPTGRTQTLPENTDKLVMAVASCSLHPNGYFNAYKAIAELPEVDVVVHLGDYIYEYGAAVTAYGMTNGQMLSRIPQPPHEIVSLDDYRLRHAQYKADPDLQAAHARAAWICVFDDHEITNDPWYGGAENHNAGEGDWFERKAKGLKAYREWMPIRDPQPGQLSDAIYRSFRFGKLAELIMVETRLLARSKQLDYQHDVEMIDLPDGTRQLDVEAFRKKLNDPARELFGPEQRQWLKSTLQSSTDNDVRWQVLGNQVVMARVAGPDVNKVLGPEKIKTLMPLMPEEAQKYLTAMMGLFSQNPPLPLNLDAWDGYPAERERFYDMIKATNARAVVISGDSHCAWANQLHDAQGEPVGVELGVTSITSPTRWLDKILPGYELAKGLAEVNPEVLDADDNYNGFIRLTLTPDQMIGEWMTVSTVTSREFTTASQKTFVARAENKRAGPLTVV</sequence>
<dbReference type="PANTHER" id="PTHR43606">
    <property type="entry name" value="PHOSPHATASE, PUTATIVE (AFU_ORTHOLOGUE AFUA_6G08710)-RELATED"/>
    <property type="match status" value="1"/>
</dbReference>
<feature type="domain" description="PhoD-like phosphatase metallophosphatase" evidence="2">
    <location>
        <begin position="134"/>
        <end position="529"/>
    </location>
</feature>
<keyword evidence="5" id="KW-1185">Reference proteome</keyword>
<dbReference type="Gene3D" id="3.60.21.70">
    <property type="entry name" value="PhoD-like phosphatase"/>
    <property type="match status" value="1"/>
</dbReference>
<dbReference type="InterPro" id="IPR029052">
    <property type="entry name" value="Metallo-depent_PP-like"/>
</dbReference>
<dbReference type="CDD" id="cd07389">
    <property type="entry name" value="MPP_PhoD"/>
    <property type="match status" value="1"/>
</dbReference>
<dbReference type="PROSITE" id="PS51318">
    <property type="entry name" value="TAT"/>
    <property type="match status" value="1"/>
</dbReference>
<proteinExistence type="predicted"/>
<feature type="chain" id="PRO_5037847020" evidence="1">
    <location>
        <begin position="23"/>
        <end position="564"/>
    </location>
</feature>
<gene>
    <name evidence="4" type="ORF">GCM10011273_09760</name>
</gene>
<dbReference type="Pfam" id="PF09423">
    <property type="entry name" value="PhoD"/>
    <property type="match status" value="1"/>
</dbReference>
<evidence type="ECO:0000313" key="4">
    <source>
        <dbReference type="EMBL" id="GGZ26280.1"/>
    </source>
</evidence>
<dbReference type="Proteomes" id="UP000662572">
    <property type="component" value="Unassembled WGS sequence"/>
</dbReference>
<dbReference type="RefSeq" id="WP_189485217.1">
    <property type="nucleotide sequence ID" value="NZ_BMZB01000001.1"/>
</dbReference>
<dbReference type="InterPro" id="IPR032093">
    <property type="entry name" value="PhoD_N"/>
</dbReference>
<feature type="signal peptide" evidence="1">
    <location>
        <begin position="1"/>
        <end position="22"/>
    </location>
</feature>
<dbReference type="AlphaFoldDB" id="A0A918PXI8"/>
<feature type="domain" description="Phospholipase D N-terminal" evidence="3">
    <location>
        <begin position="37"/>
        <end position="124"/>
    </location>
</feature>
<keyword evidence="1" id="KW-0732">Signal</keyword>
<comment type="caution">
    <text evidence="4">The sequence shown here is derived from an EMBL/GenBank/DDBJ whole genome shotgun (WGS) entry which is preliminary data.</text>
</comment>
<accession>A0A918PXI8</accession>
<dbReference type="Pfam" id="PF16655">
    <property type="entry name" value="PhoD_N"/>
    <property type="match status" value="1"/>
</dbReference>
<dbReference type="InterPro" id="IPR038607">
    <property type="entry name" value="PhoD-like_sf"/>
</dbReference>
<dbReference type="SUPFAM" id="SSF56300">
    <property type="entry name" value="Metallo-dependent phosphatases"/>
    <property type="match status" value="1"/>
</dbReference>
<reference evidence="4" key="2">
    <citation type="submission" date="2020-09" db="EMBL/GenBank/DDBJ databases">
        <authorList>
            <person name="Sun Q."/>
            <person name="Kim S."/>
        </authorList>
    </citation>
    <scope>NUCLEOTIDE SEQUENCE</scope>
    <source>
        <strain evidence="4">KCTC 32296</strain>
    </source>
</reference>
<evidence type="ECO:0000259" key="3">
    <source>
        <dbReference type="Pfam" id="PF16655"/>
    </source>
</evidence>
<evidence type="ECO:0000259" key="2">
    <source>
        <dbReference type="Pfam" id="PF09423"/>
    </source>
</evidence>
<dbReference type="PANTHER" id="PTHR43606:SF2">
    <property type="entry name" value="ALKALINE PHOSPHATASE FAMILY PROTEIN (AFU_ORTHOLOGUE AFUA_5G03860)"/>
    <property type="match status" value="1"/>
</dbReference>
<name>A0A918PXI8_9CAUL</name>
<reference evidence="4" key="1">
    <citation type="journal article" date="2014" name="Int. J. Syst. Evol. Microbiol.">
        <title>Complete genome sequence of Corynebacterium casei LMG S-19264T (=DSM 44701T), isolated from a smear-ripened cheese.</title>
        <authorList>
            <consortium name="US DOE Joint Genome Institute (JGI-PGF)"/>
            <person name="Walter F."/>
            <person name="Albersmeier A."/>
            <person name="Kalinowski J."/>
            <person name="Ruckert C."/>
        </authorList>
    </citation>
    <scope>NUCLEOTIDE SEQUENCE</scope>
    <source>
        <strain evidence="4">KCTC 32296</strain>
    </source>
</reference>
<protein>
    <submittedName>
        <fullName evidence="4">Alkaline phosphatase</fullName>
    </submittedName>
</protein>
<dbReference type="InterPro" id="IPR006311">
    <property type="entry name" value="TAT_signal"/>
</dbReference>